<evidence type="ECO:0000256" key="8">
    <source>
        <dbReference type="ARBA" id="ARBA00033331"/>
    </source>
</evidence>
<dbReference type="SUPFAM" id="SSF55681">
    <property type="entry name" value="Class II aaRS and biotin synthetases"/>
    <property type="match status" value="1"/>
</dbReference>
<evidence type="ECO:0000313" key="10">
    <source>
        <dbReference type="EMBL" id="ORE09643.1"/>
    </source>
</evidence>
<comment type="similarity">
    <text evidence="3">Belongs to the LipB family.</text>
</comment>
<keyword evidence="6" id="KW-0012">Acyltransferase</keyword>
<dbReference type="OrthoDB" id="19908at2759"/>
<accession>A0A1X0RC61</accession>
<dbReference type="GO" id="GO:0005739">
    <property type="term" value="C:mitochondrion"/>
    <property type="evidence" value="ECO:0007669"/>
    <property type="project" value="UniProtKB-SubCell"/>
</dbReference>
<feature type="domain" description="BPL/LPL catalytic" evidence="9">
    <location>
        <begin position="65"/>
        <end position="247"/>
    </location>
</feature>
<dbReference type="UniPathway" id="UPA00538">
    <property type="reaction ID" value="UER00592"/>
</dbReference>
<comment type="pathway">
    <text evidence="2">Protein modification; protein lipoylation via endogenous pathway; protein N(6)-(lipoyl)lysine from octanoyl-[acyl-carrier-protein]: step 1/2.</text>
</comment>
<dbReference type="Pfam" id="PF21948">
    <property type="entry name" value="LplA-B_cat"/>
    <property type="match status" value="1"/>
</dbReference>
<dbReference type="InterPro" id="IPR000544">
    <property type="entry name" value="Octanoyltransferase"/>
</dbReference>
<comment type="subcellular location">
    <subcellularLocation>
        <location evidence="1">Mitochondrion</location>
    </subcellularLocation>
</comment>
<evidence type="ECO:0000256" key="3">
    <source>
        <dbReference type="ARBA" id="ARBA00007907"/>
    </source>
</evidence>
<protein>
    <recommendedName>
        <fullName evidence="4">lipoyl(octanoyl) transferase</fullName>
        <ecNumber evidence="4">2.3.1.181</ecNumber>
    </recommendedName>
    <alternativeName>
        <fullName evidence="7">Lipoate-protein ligase B</fullName>
    </alternativeName>
    <alternativeName>
        <fullName evidence="8">Lipoyl/octanoyl transferase</fullName>
    </alternativeName>
</protein>
<dbReference type="PANTHER" id="PTHR10993:SF7">
    <property type="entry name" value="LIPOYLTRANSFERASE 2, MITOCHONDRIAL-RELATED"/>
    <property type="match status" value="1"/>
</dbReference>
<dbReference type="GO" id="GO:0009249">
    <property type="term" value="P:protein lipoylation"/>
    <property type="evidence" value="ECO:0007669"/>
    <property type="project" value="InterPro"/>
</dbReference>
<dbReference type="VEuPathDB" id="FungiDB:BCV72DRAFT_55167"/>
<organism evidence="10">
    <name type="scientific">Rhizopus microsporus var. microsporus</name>
    <dbReference type="NCBI Taxonomy" id="86635"/>
    <lineage>
        <taxon>Eukaryota</taxon>
        <taxon>Fungi</taxon>
        <taxon>Fungi incertae sedis</taxon>
        <taxon>Mucoromycota</taxon>
        <taxon>Mucoromycotina</taxon>
        <taxon>Mucoromycetes</taxon>
        <taxon>Mucorales</taxon>
        <taxon>Mucorineae</taxon>
        <taxon>Rhizopodaceae</taxon>
        <taxon>Rhizopus</taxon>
    </lineage>
</organism>
<name>A0A1X0RC61_RHIZD</name>
<gene>
    <name evidence="10" type="ORF">BCV72DRAFT_55167</name>
</gene>
<evidence type="ECO:0000256" key="2">
    <source>
        <dbReference type="ARBA" id="ARBA00004821"/>
    </source>
</evidence>
<dbReference type="Gene3D" id="3.30.930.10">
    <property type="entry name" value="Bira Bifunctional Protein, Domain 2"/>
    <property type="match status" value="1"/>
</dbReference>
<proteinExistence type="inferred from homology"/>
<dbReference type="PROSITE" id="PS51733">
    <property type="entry name" value="BPL_LPL_CATALYTIC"/>
    <property type="match status" value="1"/>
</dbReference>
<dbReference type="InterPro" id="IPR004143">
    <property type="entry name" value="BPL_LPL_catalytic"/>
</dbReference>
<dbReference type="AlphaFoldDB" id="A0A1X0RC61"/>
<evidence type="ECO:0000259" key="9">
    <source>
        <dbReference type="PROSITE" id="PS51733"/>
    </source>
</evidence>
<evidence type="ECO:0000256" key="6">
    <source>
        <dbReference type="ARBA" id="ARBA00023315"/>
    </source>
</evidence>
<evidence type="ECO:0000256" key="5">
    <source>
        <dbReference type="ARBA" id="ARBA00022679"/>
    </source>
</evidence>
<evidence type="ECO:0000256" key="7">
    <source>
        <dbReference type="ARBA" id="ARBA00030797"/>
    </source>
</evidence>
<evidence type="ECO:0000256" key="1">
    <source>
        <dbReference type="ARBA" id="ARBA00004173"/>
    </source>
</evidence>
<keyword evidence="5 10" id="KW-0808">Transferase</keyword>
<dbReference type="EMBL" id="KV921873">
    <property type="protein sequence ID" value="ORE09643.1"/>
    <property type="molecule type" value="Genomic_DNA"/>
</dbReference>
<sequence length="268" mass="30263">MSLLKRCSIARSCYSTCSSVYSKPVDNRPIGYLKLPGLVPYEKGLQLQSYLVARRHRINQENANVPVADVICLLEHTPTFTAGRRMRGKTDMEEEKRLRALGADYFETMRGGQVTFHGPGQLVAYPILDIRGYKLNVRCYVSRLEKTIIDCCAKYGIKANTTENTGVWVGHDDKIASLGVQLQRYVSSHGVSLNCNIDLNWFDHIVPCGLADKRATSISKEKNQNISPDQVVPKLVESFESLFQKELIPIEIEDVLTKQEQIEFSLLH</sequence>
<dbReference type="CDD" id="cd16444">
    <property type="entry name" value="LipB"/>
    <property type="match status" value="1"/>
</dbReference>
<dbReference type="PANTHER" id="PTHR10993">
    <property type="entry name" value="OCTANOYLTRANSFERASE"/>
    <property type="match status" value="1"/>
</dbReference>
<dbReference type="PROSITE" id="PS01313">
    <property type="entry name" value="LIPB"/>
    <property type="match status" value="1"/>
</dbReference>
<reference evidence="10" key="1">
    <citation type="journal article" date="2016" name="Proc. Natl. Acad. Sci. U.S.A.">
        <title>Lipid metabolic changes in an early divergent fungus govern the establishment of a mutualistic symbiosis with endobacteria.</title>
        <authorList>
            <person name="Lastovetsky O.A."/>
            <person name="Gaspar M.L."/>
            <person name="Mondo S.J."/>
            <person name="LaButti K.M."/>
            <person name="Sandor L."/>
            <person name="Grigoriev I.V."/>
            <person name="Henry S.A."/>
            <person name="Pawlowska T.E."/>
        </authorList>
    </citation>
    <scope>NUCLEOTIDE SEQUENCE [LARGE SCALE GENOMIC DNA]</scope>
    <source>
        <strain evidence="10">ATCC 52814</strain>
    </source>
</reference>
<dbReference type="NCBIfam" id="NF010925">
    <property type="entry name" value="PRK14345.1"/>
    <property type="match status" value="1"/>
</dbReference>
<dbReference type="EC" id="2.3.1.181" evidence="4"/>
<dbReference type="FunFam" id="3.30.930.10:FF:000035">
    <property type="entry name" value="Putative lipoyltransferase 2, mitochondrial"/>
    <property type="match status" value="1"/>
</dbReference>
<dbReference type="InterPro" id="IPR020605">
    <property type="entry name" value="Octanoyltransferase_CS"/>
</dbReference>
<dbReference type="NCBIfam" id="TIGR00214">
    <property type="entry name" value="lipB"/>
    <property type="match status" value="1"/>
</dbReference>
<dbReference type="Proteomes" id="UP000242414">
    <property type="component" value="Unassembled WGS sequence"/>
</dbReference>
<dbReference type="GO" id="GO:0033819">
    <property type="term" value="F:lipoyl(octanoyl) transferase activity"/>
    <property type="evidence" value="ECO:0007669"/>
    <property type="project" value="UniProtKB-EC"/>
</dbReference>
<dbReference type="InterPro" id="IPR045864">
    <property type="entry name" value="aa-tRNA-synth_II/BPL/LPL"/>
</dbReference>
<evidence type="ECO:0000256" key="4">
    <source>
        <dbReference type="ARBA" id="ARBA00012334"/>
    </source>
</evidence>
<dbReference type="HAMAP" id="MF_00013">
    <property type="entry name" value="LipB"/>
    <property type="match status" value="1"/>
</dbReference>